<evidence type="ECO:0000313" key="1">
    <source>
        <dbReference type="EMBL" id="QSR87370.1"/>
    </source>
</evidence>
<name>A0ABX7PX16_9BACT</name>
<reference evidence="1 2" key="1">
    <citation type="submission" date="2020-12" db="EMBL/GenBank/DDBJ databases">
        <authorList>
            <person name="Awala S.I."/>
            <person name="Gwak J.-H."/>
            <person name="Kim S.-J."/>
            <person name="Rhee S.-K."/>
        </authorList>
    </citation>
    <scope>NUCLEOTIDE SEQUENCE [LARGE SCALE GENOMIC DNA]</scope>
    <source>
        <strain evidence="1 2">IT5</strain>
    </source>
</reference>
<dbReference type="RefSeq" id="WP_206847818.1">
    <property type="nucleotide sequence ID" value="NZ_CP065956.1"/>
</dbReference>
<proteinExistence type="predicted"/>
<dbReference type="Gene3D" id="3.40.190.10">
    <property type="entry name" value="Periplasmic binding protein-like II"/>
    <property type="match status" value="2"/>
</dbReference>
<organism evidence="1 2">
    <name type="scientific">Candidatus Methylacidiphilum infernorum</name>
    <dbReference type="NCBI Taxonomy" id="511746"/>
    <lineage>
        <taxon>Bacteria</taxon>
        <taxon>Pseudomonadati</taxon>
        <taxon>Verrucomicrobiota</taxon>
        <taxon>Methylacidiphilae</taxon>
        <taxon>Methylacidiphilales</taxon>
        <taxon>Methylacidiphilaceae</taxon>
        <taxon>Methylacidiphilum (ex Ratnadevi et al. 2023)</taxon>
    </lineage>
</organism>
<dbReference type="EMBL" id="CP065956">
    <property type="protein sequence ID" value="QSR87370.1"/>
    <property type="molecule type" value="Genomic_DNA"/>
</dbReference>
<gene>
    <name evidence="1" type="ORF">EM20IM_03310</name>
</gene>
<keyword evidence="2" id="KW-1185">Reference proteome</keyword>
<sequence>MSLHLLVPEGHLPESLLADYRIRLGEELLAFFYKDENSAIEQIKRQDFDVVAITDRMAFLLIGQGLLARLPVERKLLPPVDHKFLFHYYDQANTYCWPYGWTLLGLSWIPHPHLKNYPLRWSDLAASTYKIVYPLDSLLKAMIIHSLSLNSAAKSSLPLNNPSPALAVYIDTVSELLKRTEKESNRVVVLPKDYSWITLYHWAVPVPKKEMNIDKIKECLFFLCNPQQQAAIVSCNWIGAVSMETYMKTAENQRKSSLIYPPAHYLNLCRFFRMDRYPLFSTR</sequence>
<evidence type="ECO:0000313" key="2">
    <source>
        <dbReference type="Proteomes" id="UP000663088"/>
    </source>
</evidence>
<dbReference type="Proteomes" id="UP000663088">
    <property type="component" value="Chromosome"/>
</dbReference>
<dbReference type="SUPFAM" id="SSF53850">
    <property type="entry name" value="Periplasmic binding protein-like II"/>
    <property type="match status" value="1"/>
</dbReference>
<accession>A0ABX7PX16</accession>
<protein>
    <submittedName>
        <fullName evidence="1">Spermidine/putrescine ABC transporter substrate-binding protein</fullName>
    </submittedName>
</protein>